<reference evidence="8" key="1">
    <citation type="submission" date="2014-01" db="EMBL/GenBank/DDBJ databases">
        <title>The Genome Sequence of Anopheles farauti FAR1 (V2).</title>
        <authorList>
            <consortium name="The Broad Institute Genomics Platform"/>
            <person name="Neafsey D.E."/>
            <person name="Besansky N."/>
            <person name="Howell P."/>
            <person name="Walton C."/>
            <person name="Young S.K."/>
            <person name="Zeng Q."/>
            <person name="Gargeya S."/>
            <person name="Fitzgerald M."/>
            <person name="Haas B."/>
            <person name="Abouelleil A."/>
            <person name="Allen A.W."/>
            <person name="Alvarado L."/>
            <person name="Arachchi H.M."/>
            <person name="Berlin A.M."/>
            <person name="Chapman S.B."/>
            <person name="Gainer-Dewar J."/>
            <person name="Goldberg J."/>
            <person name="Griggs A."/>
            <person name="Gujja S."/>
            <person name="Hansen M."/>
            <person name="Howarth C."/>
            <person name="Imamovic A."/>
            <person name="Ireland A."/>
            <person name="Larimer J."/>
            <person name="McCowan C."/>
            <person name="Murphy C."/>
            <person name="Pearson M."/>
            <person name="Poon T.W."/>
            <person name="Priest M."/>
            <person name="Roberts A."/>
            <person name="Saif S."/>
            <person name="Shea T."/>
            <person name="Sisk P."/>
            <person name="Sykes S."/>
            <person name="Wortman J."/>
            <person name="Nusbaum C."/>
            <person name="Birren B."/>
        </authorList>
    </citation>
    <scope>NUCLEOTIDE SEQUENCE [LARGE SCALE GENOMIC DNA]</scope>
    <source>
        <strain evidence="8">FAR1</strain>
    </source>
</reference>
<dbReference type="VEuPathDB" id="VectorBase:AFAF018748"/>
<evidence type="ECO:0000256" key="5">
    <source>
        <dbReference type="PROSITE-ProRule" id="PRU00042"/>
    </source>
</evidence>
<evidence type="ECO:0000256" key="3">
    <source>
        <dbReference type="ARBA" id="ARBA00022771"/>
    </source>
</evidence>
<dbReference type="Gene3D" id="3.30.160.60">
    <property type="entry name" value="Classic Zinc Finger"/>
    <property type="match status" value="2"/>
</dbReference>
<proteinExistence type="predicted"/>
<dbReference type="InterPro" id="IPR036236">
    <property type="entry name" value="Znf_C2H2_sf"/>
</dbReference>
<name>A0A182QXB8_9DIPT</name>
<dbReference type="GO" id="GO:0005634">
    <property type="term" value="C:nucleus"/>
    <property type="evidence" value="ECO:0007669"/>
    <property type="project" value="TreeGrafter"/>
</dbReference>
<dbReference type="InterPro" id="IPR013087">
    <property type="entry name" value="Znf_C2H2_type"/>
</dbReference>
<dbReference type="GO" id="GO:0000981">
    <property type="term" value="F:DNA-binding transcription factor activity, RNA polymerase II-specific"/>
    <property type="evidence" value="ECO:0007669"/>
    <property type="project" value="TreeGrafter"/>
</dbReference>
<feature type="domain" description="C2H2-type" evidence="6">
    <location>
        <begin position="128"/>
        <end position="156"/>
    </location>
</feature>
<keyword evidence="1" id="KW-0479">Metal-binding</keyword>
<dbReference type="PROSITE" id="PS00028">
    <property type="entry name" value="ZINC_FINGER_C2H2_1"/>
    <property type="match status" value="3"/>
</dbReference>
<keyword evidence="2" id="KW-0677">Repeat</keyword>
<keyword evidence="4" id="KW-0862">Zinc</keyword>
<evidence type="ECO:0000313" key="7">
    <source>
        <dbReference type="EnsemblMetazoa" id="AFAF018748-PA"/>
    </source>
</evidence>
<dbReference type="SMART" id="SM00355">
    <property type="entry name" value="ZnF_C2H2"/>
    <property type="match status" value="3"/>
</dbReference>
<dbReference type="GO" id="GO:0043565">
    <property type="term" value="F:sequence-specific DNA binding"/>
    <property type="evidence" value="ECO:0007669"/>
    <property type="project" value="TreeGrafter"/>
</dbReference>
<sequence>MVTTLEGIEQPKICSECWLILENFNRFYNTVEELHQPQPDSSVASSDGENEQMSVTFSETEVFCNDEQTTELPVVYTEPTDQTKELSTDEEEADVADSINLGHEANACETSEQLSNIDQELIEFYGPLVCDHCGTEFENVGQLKRHLLHEHQVRRGSVKCPHCSKRLYTRFELRQHVEFHRKLENKAKRFRCVKCGNRYCLKSELTAHMKVSHSAKDVMCGVCHKM</sequence>
<evidence type="ECO:0000256" key="4">
    <source>
        <dbReference type="ARBA" id="ARBA00022833"/>
    </source>
</evidence>
<dbReference type="STRING" id="69004.A0A182QXB8"/>
<evidence type="ECO:0000259" key="6">
    <source>
        <dbReference type="PROSITE" id="PS50157"/>
    </source>
</evidence>
<dbReference type="SUPFAM" id="SSF57667">
    <property type="entry name" value="beta-beta-alpha zinc fingers"/>
    <property type="match status" value="2"/>
</dbReference>
<evidence type="ECO:0000256" key="1">
    <source>
        <dbReference type="ARBA" id="ARBA00022723"/>
    </source>
</evidence>
<keyword evidence="8" id="KW-1185">Reference proteome</keyword>
<dbReference type="Pfam" id="PF00096">
    <property type="entry name" value="zf-C2H2"/>
    <property type="match status" value="2"/>
</dbReference>
<evidence type="ECO:0000256" key="2">
    <source>
        <dbReference type="ARBA" id="ARBA00022737"/>
    </source>
</evidence>
<dbReference type="PROSITE" id="PS50157">
    <property type="entry name" value="ZINC_FINGER_C2H2_2"/>
    <property type="match status" value="2"/>
</dbReference>
<reference evidence="7" key="2">
    <citation type="submission" date="2020-05" db="UniProtKB">
        <authorList>
            <consortium name="EnsemblMetazoa"/>
        </authorList>
    </citation>
    <scope>IDENTIFICATION</scope>
    <source>
        <strain evidence="7">FAR1</strain>
    </source>
</reference>
<feature type="domain" description="C2H2-type" evidence="6">
    <location>
        <begin position="190"/>
        <end position="218"/>
    </location>
</feature>
<dbReference type="EnsemblMetazoa" id="AFAF018748-RA">
    <property type="protein sequence ID" value="AFAF018748-PA"/>
    <property type="gene ID" value="AFAF018748"/>
</dbReference>
<accession>A0A182QXB8</accession>
<evidence type="ECO:0000313" key="8">
    <source>
        <dbReference type="Proteomes" id="UP000075886"/>
    </source>
</evidence>
<organism evidence="7 8">
    <name type="scientific">Anopheles farauti</name>
    <dbReference type="NCBI Taxonomy" id="69004"/>
    <lineage>
        <taxon>Eukaryota</taxon>
        <taxon>Metazoa</taxon>
        <taxon>Ecdysozoa</taxon>
        <taxon>Arthropoda</taxon>
        <taxon>Hexapoda</taxon>
        <taxon>Insecta</taxon>
        <taxon>Pterygota</taxon>
        <taxon>Neoptera</taxon>
        <taxon>Endopterygota</taxon>
        <taxon>Diptera</taxon>
        <taxon>Nematocera</taxon>
        <taxon>Culicoidea</taxon>
        <taxon>Culicidae</taxon>
        <taxon>Anophelinae</taxon>
        <taxon>Anopheles</taxon>
    </lineage>
</organism>
<dbReference type="EMBL" id="AXCN02000377">
    <property type="status" value="NOT_ANNOTATED_CDS"/>
    <property type="molecule type" value="Genomic_DNA"/>
</dbReference>
<dbReference type="Proteomes" id="UP000075886">
    <property type="component" value="Unassembled WGS sequence"/>
</dbReference>
<keyword evidence="3 5" id="KW-0863">Zinc-finger</keyword>
<dbReference type="PANTHER" id="PTHR24408">
    <property type="entry name" value="ZINC FINGER PROTEIN"/>
    <property type="match status" value="1"/>
</dbReference>
<protein>
    <recommendedName>
        <fullName evidence="6">C2H2-type domain-containing protein</fullName>
    </recommendedName>
</protein>
<dbReference type="AlphaFoldDB" id="A0A182QXB8"/>
<dbReference type="GO" id="GO:0008270">
    <property type="term" value="F:zinc ion binding"/>
    <property type="evidence" value="ECO:0007669"/>
    <property type="project" value="UniProtKB-KW"/>
</dbReference>
<dbReference type="PANTHER" id="PTHR24408:SF58">
    <property type="entry name" value="TRANSCRIPTION FACTOR (TFIIIA), PUTATIVE (AFU_ORTHOLOGUE AFUA_1G05150)-RELATED"/>
    <property type="match status" value="1"/>
</dbReference>